<comment type="subcellular location">
    <subcellularLocation>
        <location evidence="2">Cytoplasm</location>
    </subcellularLocation>
    <subcellularLocation>
        <location evidence="1">Nucleus</location>
    </subcellularLocation>
</comment>
<keyword evidence="7" id="KW-0539">Nucleus</keyword>
<dbReference type="Pfam" id="PF01399">
    <property type="entry name" value="PCI"/>
    <property type="match status" value="1"/>
</dbReference>
<dbReference type="EMBL" id="KI966415">
    <property type="protein sequence ID" value="EWC46713.1"/>
    <property type="molecule type" value="Genomic_DNA"/>
</dbReference>
<organism evidence="10 11">
    <name type="scientific">Drechslerella stenobrocha 248</name>
    <dbReference type="NCBI Taxonomy" id="1043628"/>
    <lineage>
        <taxon>Eukaryota</taxon>
        <taxon>Fungi</taxon>
        <taxon>Dikarya</taxon>
        <taxon>Ascomycota</taxon>
        <taxon>Pezizomycotina</taxon>
        <taxon>Orbiliomycetes</taxon>
        <taxon>Orbiliales</taxon>
        <taxon>Orbiliaceae</taxon>
        <taxon>Drechslerella</taxon>
    </lineage>
</organism>
<dbReference type="PANTHER" id="PTHR10758:SF1">
    <property type="entry name" value="COP9 SIGNALOSOME COMPLEX SUBUNIT 3"/>
    <property type="match status" value="1"/>
</dbReference>
<evidence type="ECO:0000256" key="3">
    <source>
        <dbReference type="ARBA" id="ARBA00007084"/>
    </source>
</evidence>
<dbReference type="OrthoDB" id="29061at2759"/>
<accession>W7I3E6</accession>
<keyword evidence="11" id="KW-1185">Reference proteome</keyword>
<comment type="similarity">
    <text evidence="3">Belongs to the CSN3 family.</text>
</comment>
<evidence type="ECO:0000259" key="8">
    <source>
        <dbReference type="Pfam" id="PF01399"/>
    </source>
</evidence>
<dbReference type="AlphaFoldDB" id="W7I3E6"/>
<evidence type="ECO:0000256" key="4">
    <source>
        <dbReference type="ARBA" id="ARBA00014878"/>
    </source>
</evidence>
<dbReference type="InterPro" id="IPR055089">
    <property type="entry name" value="COP9_N"/>
</dbReference>
<sequence>MERFIGAVLGFPSSPDLTTQEYNKDLKTLHDFLSKVSAQTLAGTRDNDPLELLDYQANSLGVLFCFIARLSIDKNEIQILWPKLIDFLSEFDGRQTKFARDQLLAVLKTLLHFCDVCNKPNLAIKPLAHAISQINYPTGVKVFSSLHPKFVKKCLDSRCFRAALPILDVDIEEFPPKGDKEVTYRDVLHYYIYGAMIYMAMKKWRRASDFLQFVLSYPGGGVSQIQVDAFKKFVLVTLLIEGRNFQLPKTISAITMKACRIMGKPYDAFATAYVTGNSDILRREAALVKEIFQQDGNWGLAEQCLENFRRLGIKALTHTYSTLSVETIASRDLDVQSSRNGTTSPEDLEQYILDMIDRKEIKASLSHIPLSGSQGETSCMVSFHDLPGLETDILEDLEGQIARTVQITTQARQLDKKLGISKEWLSYTSKAKGRGSVSGPSDHIDQGYEEMDDYPMQGRSSLMDIVAAAEAHAFMGGGDYMTYDPADDDMRPDYDD</sequence>
<dbReference type="HOGENOM" id="CLU_028825_1_1_1"/>
<reference evidence="10 11" key="1">
    <citation type="submission" date="2013-05" db="EMBL/GenBank/DDBJ databases">
        <title>Drechslerella stenobrocha genome reveals carnivorous origination and mechanical trapping mechanism of predatory fungi.</title>
        <authorList>
            <person name="Liu X."/>
            <person name="Zhang W."/>
            <person name="Liu K."/>
        </authorList>
    </citation>
    <scope>NUCLEOTIDE SEQUENCE [LARGE SCALE GENOMIC DNA]</scope>
    <source>
        <strain evidence="10 11">248</strain>
    </source>
</reference>
<gene>
    <name evidence="10" type="ORF">DRE_03958</name>
</gene>
<keyword evidence="6" id="KW-0736">Signalosome</keyword>
<evidence type="ECO:0000256" key="6">
    <source>
        <dbReference type="ARBA" id="ARBA00022790"/>
    </source>
</evidence>
<evidence type="ECO:0000259" key="9">
    <source>
        <dbReference type="Pfam" id="PF22788"/>
    </source>
</evidence>
<proteinExistence type="inferred from homology"/>
<keyword evidence="5" id="KW-0963">Cytoplasm</keyword>
<evidence type="ECO:0000313" key="11">
    <source>
        <dbReference type="Proteomes" id="UP000024837"/>
    </source>
</evidence>
<evidence type="ECO:0000256" key="2">
    <source>
        <dbReference type="ARBA" id="ARBA00004496"/>
    </source>
</evidence>
<dbReference type="InterPro" id="IPR050756">
    <property type="entry name" value="CSN3"/>
</dbReference>
<dbReference type="Proteomes" id="UP000024837">
    <property type="component" value="Unassembled WGS sequence"/>
</dbReference>
<dbReference type="GO" id="GO:0005737">
    <property type="term" value="C:cytoplasm"/>
    <property type="evidence" value="ECO:0007669"/>
    <property type="project" value="UniProtKB-SubCell"/>
</dbReference>
<dbReference type="InterPro" id="IPR000717">
    <property type="entry name" value="PCI_dom"/>
</dbReference>
<dbReference type="Pfam" id="PF22788">
    <property type="entry name" value="COP9_hel_rpt"/>
    <property type="match status" value="1"/>
</dbReference>
<feature type="domain" description="PCI" evidence="8">
    <location>
        <begin position="289"/>
        <end position="367"/>
    </location>
</feature>
<dbReference type="GO" id="GO:0006511">
    <property type="term" value="P:ubiquitin-dependent protein catabolic process"/>
    <property type="evidence" value="ECO:0007669"/>
    <property type="project" value="TreeGrafter"/>
</dbReference>
<name>W7I3E6_9PEZI</name>
<evidence type="ECO:0000256" key="5">
    <source>
        <dbReference type="ARBA" id="ARBA00022490"/>
    </source>
</evidence>
<dbReference type="GO" id="GO:0008180">
    <property type="term" value="C:COP9 signalosome"/>
    <property type="evidence" value="ECO:0007669"/>
    <property type="project" value="UniProtKB-KW"/>
</dbReference>
<evidence type="ECO:0000256" key="1">
    <source>
        <dbReference type="ARBA" id="ARBA00004123"/>
    </source>
</evidence>
<evidence type="ECO:0000313" key="10">
    <source>
        <dbReference type="EMBL" id="EWC46713.1"/>
    </source>
</evidence>
<protein>
    <recommendedName>
        <fullName evidence="4">COP9 signalosome complex subunit 3</fullName>
    </recommendedName>
</protein>
<evidence type="ECO:0000256" key="7">
    <source>
        <dbReference type="ARBA" id="ARBA00023242"/>
    </source>
</evidence>
<feature type="domain" description="COP9 signalosome complex subunit 3 N-terminal helical repeats" evidence="9">
    <location>
        <begin position="47"/>
        <end position="254"/>
    </location>
</feature>
<dbReference type="PANTHER" id="PTHR10758">
    <property type="entry name" value="26S PROTEASOME NON-ATPASE REGULATORY SUBUNIT 3/COP9 SIGNALOSOME COMPLEX SUBUNIT 3"/>
    <property type="match status" value="1"/>
</dbReference>